<keyword evidence="1" id="KW-1133">Transmembrane helix</keyword>
<keyword evidence="1" id="KW-0472">Membrane</keyword>
<feature type="transmembrane region" description="Helical" evidence="1">
    <location>
        <begin position="12"/>
        <end position="30"/>
    </location>
</feature>
<accession>A0A1B1FIX0</accession>
<geneLocation type="mitochondrion" evidence="2"/>
<evidence type="ECO:0000313" key="2">
    <source>
        <dbReference type="EMBL" id="ANQ45797.1"/>
    </source>
</evidence>
<sequence>PRFRYDKLMYLVWKSYLPLSLCFLIFYISLKLSLLYNYF</sequence>
<gene>
    <name evidence="2" type="primary">ND1</name>
</gene>
<proteinExistence type="predicted"/>
<feature type="non-terminal residue" evidence="2">
    <location>
        <position position="1"/>
    </location>
</feature>
<dbReference type="EMBL" id="KU564287">
    <property type="protein sequence ID" value="ANQ45797.1"/>
    <property type="molecule type" value="Genomic_DNA"/>
</dbReference>
<organism evidence="2">
    <name type="scientific">Sergentomyia schwetzi</name>
    <dbReference type="NCBI Taxonomy" id="114605"/>
    <lineage>
        <taxon>Eukaryota</taxon>
        <taxon>Metazoa</taxon>
        <taxon>Ecdysozoa</taxon>
        <taxon>Arthropoda</taxon>
        <taxon>Hexapoda</taxon>
        <taxon>Insecta</taxon>
        <taxon>Pterygota</taxon>
        <taxon>Neoptera</taxon>
        <taxon>Endopterygota</taxon>
        <taxon>Diptera</taxon>
        <taxon>Nematocera</taxon>
        <taxon>Psychodoidea</taxon>
        <taxon>Psychodidae</taxon>
        <taxon>Sergentomyia</taxon>
        <taxon>Sergentomyia</taxon>
    </lineage>
</organism>
<keyword evidence="1" id="KW-0812">Transmembrane</keyword>
<dbReference type="AlphaFoldDB" id="A0A1B1FIX0"/>
<evidence type="ECO:0000256" key="1">
    <source>
        <dbReference type="SAM" id="Phobius"/>
    </source>
</evidence>
<name>A0A1B1FIX0_9DIPT</name>
<reference evidence="2" key="1">
    <citation type="journal article" date="2016" name="Parasit. Vectors">
        <title>A molecular study of the genus Spelaeomyia (Diptera: Phlebotominae) with description of the male of Spelaeomyia moucheti.</title>
        <authorList>
            <person name="Rahola N."/>
            <person name="Henni L.H."/>
            <person name="Obame J."/>
            <person name="Ayala D."/>
            <person name="Makanga B.K."/>
            <person name="Lehrter V."/>
            <person name="Izri A."/>
            <person name="Paupy C."/>
            <person name="Depaquit J."/>
        </authorList>
    </citation>
    <scope>NUCLEOTIDE SEQUENCE</scope>
    <source>
        <strain evidence="2">Se-schwetzi</strain>
    </source>
</reference>
<protein>
    <submittedName>
        <fullName evidence="2">NADH dehydrogenase subunit 1</fullName>
    </submittedName>
</protein>
<keyword evidence="2" id="KW-0496">Mitochondrion</keyword>